<evidence type="ECO:0008006" key="3">
    <source>
        <dbReference type="Google" id="ProtNLM"/>
    </source>
</evidence>
<dbReference type="RefSeq" id="WP_096779483.1">
    <property type="nucleotide sequence ID" value="NZ_CP012621.1"/>
</dbReference>
<proteinExistence type="predicted"/>
<reference evidence="2" key="1">
    <citation type="submission" date="2015-09" db="EMBL/GenBank/DDBJ databases">
        <authorList>
            <person name="Shao Z."/>
            <person name="Wang L."/>
        </authorList>
    </citation>
    <scope>NUCLEOTIDE SEQUENCE [LARGE SCALE GENOMIC DNA]</scope>
    <source>
        <strain evidence="2">F13-1</strain>
    </source>
</reference>
<gene>
    <name evidence="1" type="ORF">AN401_11715</name>
</gene>
<dbReference type="Proteomes" id="UP000217763">
    <property type="component" value="Chromosome"/>
</dbReference>
<dbReference type="SUPFAM" id="SSF160059">
    <property type="entry name" value="PriA/YqbF domain"/>
    <property type="match status" value="1"/>
</dbReference>
<accession>A0A291HQS4</accession>
<dbReference type="Gene3D" id="3.40.5.80">
    <property type="match status" value="1"/>
</dbReference>
<dbReference type="EMBL" id="CP012621">
    <property type="protein sequence ID" value="ATG74438.1"/>
    <property type="molecule type" value="Genomic_DNA"/>
</dbReference>
<protein>
    <recommendedName>
        <fullName evidence="3">Mu-like prophage FluMu N-terminal domain-containing protein</fullName>
    </recommendedName>
</protein>
<sequence length="136" mass="14299">MDNKDLEQDQAVVVRSVAPAGYRRGGRAWRPGEQVVARSALSPAQWQQVANDPYLLVAGLEEATGDSDAGGGVEPDPLGERLTLAQALAALDPADPAHFTVNGLPQLDALARLTGHKVTAAERDAAWQAHKAGEAE</sequence>
<keyword evidence="2" id="KW-1185">Reference proteome</keyword>
<evidence type="ECO:0000313" key="2">
    <source>
        <dbReference type="Proteomes" id="UP000217763"/>
    </source>
</evidence>
<name>A0A291HQS4_9GAMM</name>
<dbReference type="AlphaFoldDB" id="A0A291HQS4"/>
<evidence type="ECO:0000313" key="1">
    <source>
        <dbReference type="EMBL" id="ATG74438.1"/>
    </source>
</evidence>
<organism evidence="1 2">
    <name type="scientific">Zobellella denitrificans</name>
    <dbReference type="NCBI Taxonomy" id="347534"/>
    <lineage>
        <taxon>Bacteria</taxon>
        <taxon>Pseudomonadati</taxon>
        <taxon>Pseudomonadota</taxon>
        <taxon>Gammaproteobacteria</taxon>
        <taxon>Aeromonadales</taxon>
        <taxon>Aeromonadaceae</taxon>
        <taxon>Zobellella</taxon>
    </lineage>
</organism>
<dbReference type="KEGG" id="zdf:AN401_11715"/>